<comment type="caution">
    <text evidence="1">The sequence shown here is derived from an EMBL/GenBank/DDBJ whole genome shotgun (WGS) entry which is preliminary data.</text>
</comment>
<dbReference type="EMBL" id="BNJQ01000015">
    <property type="protein sequence ID" value="GHP06979.1"/>
    <property type="molecule type" value="Genomic_DNA"/>
</dbReference>
<organism evidence="1 2">
    <name type="scientific">Pycnococcus provasolii</name>
    <dbReference type="NCBI Taxonomy" id="41880"/>
    <lineage>
        <taxon>Eukaryota</taxon>
        <taxon>Viridiplantae</taxon>
        <taxon>Chlorophyta</taxon>
        <taxon>Pseudoscourfieldiophyceae</taxon>
        <taxon>Pseudoscourfieldiales</taxon>
        <taxon>Pycnococcaceae</taxon>
        <taxon>Pycnococcus</taxon>
    </lineage>
</organism>
<gene>
    <name evidence="1" type="ORF">PPROV_000572300</name>
</gene>
<evidence type="ECO:0000313" key="1">
    <source>
        <dbReference type="EMBL" id="GHP06979.1"/>
    </source>
</evidence>
<dbReference type="Proteomes" id="UP000660262">
    <property type="component" value="Unassembled WGS sequence"/>
</dbReference>
<dbReference type="AlphaFoldDB" id="A0A830HPJ8"/>
<protein>
    <submittedName>
        <fullName evidence="1">Uncharacterized protein</fullName>
    </submittedName>
</protein>
<evidence type="ECO:0000313" key="2">
    <source>
        <dbReference type="Proteomes" id="UP000660262"/>
    </source>
</evidence>
<name>A0A830HPJ8_9CHLO</name>
<accession>A0A830HPJ8</accession>
<sequence length="212" mass="24348">MWGVVGGFVKWLLAYYGDIASGVLSVRYKLNVKVNRRNLLYFLADKEVPMEDINGDKGTMLKKHAWSESDNIRWCGEPPKIEVLVDHRFNFLLEAYIVISTKKSKVREKDILDIFFGELREYGVITKDAKIKGIEYFPEQEEEERLAAEEAALEAAKSVNLQQLLDAEFSGPSADDMARSLEQMKRDANMSMTVDRALWLGAEEEEEEEEEQ</sequence>
<dbReference type="OrthoDB" id="494993at2759"/>
<proteinExistence type="predicted"/>
<reference evidence="1" key="1">
    <citation type="submission" date="2020-10" db="EMBL/GenBank/DDBJ databases">
        <title>Unveiling of a novel bifunctional photoreceptor, Dualchrome1, isolated from a cosmopolitan green alga.</title>
        <authorList>
            <person name="Suzuki S."/>
            <person name="Kawachi M."/>
        </authorList>
    </citation>
    <scope>NUCLEOTIDE SEQUENCE</scope>
    <source>
        <strain evidence="1">NIES 2893</strain>
    </source>
</reference>
<keyword evidence="2" id="KW-1185">Reference proteome</keyword>